<dbReference type="Proteomes" id="UP000275408">
    <property type="component" value="Unassembled WGS sequence"/>
</dbReference>
<protein>
    <submittedName>
        <fullName evidence="3">Uncharacterized protein</fullName>
    </submittedName>
</protein>
<reference evidence="3 4" key="1">
    <citation type="journal article" date="2018" name="Sci. Rep.">
        <title>Comparative analysis of the Pocillopora damicornis genome highlights role of immune system in coral evolution.</title>
        <authorList>
            <person name="Cunning R."/>
            <person name="Bay R.A."/>
            <person name="Gillette P."/>
            <person name="Baker A.C."/>
            <person name="Traylor-Knowles N."/>
        </authorList>
    </citation>
    <scope>NUCLEOTIDE SEQUENCE [LARGE SCALE GENOMIC DNA]</scope>
    <source>
        <strain evidence="3">RSMAS</strain>
        <tissue evidence="3">Whole animal</tissue>
    </source>
</reference>
<evidence type="ECO:0000256" key="1">
    <source>
        <dbReference type="SAM" id="MobiDB-lite"/>
    </source>
</evidence>
<feature type="chain" id="PRO_5017932954" evidence="2">
    <location>
        <begin position="20"/>
        <end position="79"/>
    </location>
</feature>
<dbReference type="EMBL" id="RCHS01003024">
    <property type="protein sequence ID" value="RMX44301.1"/>
    <property type="molecule type" value="Genomic_DNA"/>
</dbReference>
<proteinExistence type="predicted"/>
<evidence type="ECO:0000313" key="4">
    <source>
        <dbReference type="Proteomes" id="UP000275408"/>
    </source>
</evidence>
<evidence type="ECO:0000313" key="3">
    <source>
        <dbReference type="EMBL" id="RMX44301.1"/>
    </source>
</evidence>
<accession>A0A3M6TSJ1</accession>
<keyword evidence="2" id="KW-0732">Signal</keyword>
<dbReference type="AlphaFoldDB" id="A0A3M6TSJ1"/>
<feature type="compositionally biased region" description="Basic and acidic residues" evidence="1">
    <location>
        <begin position="45"/>
        <end position="59"/>
    </location>
</feature>
<name>A0A3M6TSJ1_POCDA</name>
<comment type="caution">
    <text evidence="3">The sequence shown here is derived from an EMBL/GenBank/DDBJ whole genome shotgun (WGS) entry which is preliminary data.</text>
</comment>
<feature type="signal peptide" evidence="2">
    <location>
        <begin position="1"/>
        <end position="19"/>
    </location>
</feature>
<gene>
    <name evidence="3" type="ORF">pdam_00021526</name>
</gene>
<keyword evidence="4" id="KW-1185">Reference proteome</keyword>
<feature type="region of interest" description="Disordered" evidence="1">
    <location>
        <begin position="45"/>
        <end position="79"/>
    </location>
</feature>
<evidence type="ECO:0000256" key="2">
    <source>
        <dbReference type="SAM" id="SignalP"/>
    </source>
</evidence>
<organism evidence="3 4">
    <name type="scientific">Pocillopora damicornis</name>
    <name type="common">Cauliflower coral</name>
    <name type="synonym">Millepora damicornis</name>
    <dbReference type="NCBI Taxonomy" id="46731"/>
    <lineage>
        <taxon>Eukaryota</taxon>
        <taxon>Metazoa</taxon>
        <taxon>Cnidaria</taxon>
        <taxon>Anthozoa</taxon>
        <taxon>Hexacorallia</taxon>
        <taxon>Scleractinia</taxon>
        <taxon>Astrocoeniina</taxon>
        <taxon>Pocilloporidae</taxon>
        <taxon>Pocillopora</taxon>
    </lineage>
</organism>
<sequence length="79" mass="9170">MRKLVLTLVFIACIAYGYCRSFLAEDNARSAERVRQKLFARMSKMDDTADTKRRGEKRSQNCTPPHCQSHGYHSGWLME</sequence>